<sequence length="652" mass="73570">MHFKKLLLVLILCIGVAKIASAQKSYELKSPDGGIKVLLNVAQVINYSVFYASDELMTNNSLSMELRNEILGKDAKVISAKYSKGDDLIKPYVPLKFATVNSQYNTLLLNFKGNYAVEFRAFNNGVAYRFITSKKGDVEVLNEEVGIKFPSDYDLHVQQPASFKTAYEENYSTVNAANWTTKMSTLPMLIDTKKQYKILISESDLSDYPCLFLKGNGKNAVTSTFPKAPLAFGDDGDRSLKITKEADYIAKTKGTRSFPWRYFVLSKNDKELLENTMTLQLASASVIKNPGWIIPGQASWEWWNDASPYGPDVNFEAGYNLQTYKYYIDFAAKFGLKYIIMDEGWANSTTDPYTPNPKVDVHELIRYGKEKNVGVVLWLTWLTVHKNMDLFKTFKTWGVKGVKIDFMDRSDQWMVNYYETIAKEAAENELFVDFHGAFKPAGLEYKYPNVLSYEGVRGMEQMGGTLPKNSLFLPFMRNAVGPMDYTPGAMISMQPESYRAERPNAASIGTRAYQMALFVVFESGIQMLADNPTLYYRNLECTEFITSVPTTWDETKALAAKVGELAVVAKRKGDKWFIGGITNGAEQNRTLQITTDFLPKGKTYTMTYFEDGINAGRQAMDYRKKTMQVNSESKLEVKMVKNGGYAAVITPN</sequence>
<keyword evidence="5" id="KW-0326">Glycosidase</keyword>
<evidence type="ECO:0000256" key="4">
    <source>
        <dbReference type="ARBA" id="ARBA00022837"/>
    </source>
</evidence>
<dbReference type="Gene3D" id="2.70.98.10">
    <property type="match status" value="1"/>
</dbReference>
<dbReference type="InterPro" id="IPR017853">
    <property type="entry name" value="GH"/>
</dbReference>
<feature type="domain" description="Glycosyl-hydrolase 97 catalytic" evidence="7">
    <location>
        <begin position="302"/>
        <end position="456"/>
    </location>
</feature>
<keyword evidence="3 10" id="KW-0378">Hydrolase</keyword>
<evidence type="ECO:0000313" key="11">
    <source>
        <dbReference type="Proteomes" id="UP000274046"/>
    </source>
</evidence>
<reference evidence="10 11" key="1">
    <citation type="submission" date="2018-10" db="EMBL/GenBank/DDBJ databases">
        <title>Genome sequencing of Pedobacter jejuensis TNB23.</title>
        <authorList>
            <person name="Cho Y.-J."/>
            <person name="Cho A."/>
            <person name="Kim O.-S."/>
        </authorList>
    </citation>
    <scope>NUCLEOTIDE SEQUENCE [LARGE SCALE GENOMIC DNA]</scope>
    <source>
        <strain evidence="10 11">TNB23</strain>
    </source>
</reference>
<evidence type="ECO:0000256" key="5">
    <source>
        <dbReference type="ARBA" id="ARBA00023295"/>
    </source>
</evidence>
<dbReference type="PANTHER" id="PTHR35803">
    <property type="entry name" value="GLUCAN 1,4-ALPHA-GLUCOSIDASE SUSB-RELATED"/>
    <property type="match status" value="1"/>
</dbReference>
<dbReference type="Gene3D" id="2.60.40.1180">
    <property type="entry name" value="Golgi alpha-mannosidase II"/>
    <property type="match status" value="1"/>
</dbReference>
<dbReference type="InterPro" id="IPR013780">
    <property type="entry name" value="Glyco_hydro_b"/>
</dbReference>
<comment type="caution">
    <text evidence="10">The sequence shown here is derived from an EMBL/GenBank/DDBJ whole genome shotgun (WGS) entry which is preliminary data.</text>
</comment>
<feature type="domain" description="Glycosyl-hydrolase 97 C-terminal oligomerisation" evidence="9">
    <location>
        <begin position="551"/>
        <end position="649"/>
    </location>
</feature>
<dbReference type="InterPro" id="IPR013785">
    <property type="entry name" value="Aldolase_TIM"/>
</dbReference>
<dbReference type="InterPro" id="IPR029486">
    <property type="entry name" value="GH97_N"/>
</dbReference>
<dbReference type="OrthoDB" id="57532at2"/>
<dbReference type="RefSeq" id="WP_123204055.1">
    <property type="nucleotide sequence ID" value="NZ_RBEE01000002.1"/>
</dbReference>
<evidence type="ECO:0000259" key="7">
    <source>
        <dbReference type="Pfam" id="PF10566"/>
    </source>
</evidence>
<feature type="domain" description="Glycosyl-hydrolase 97 N-terminal" evidence="8">
    <location>
        <begin position="28"/>
        <end position="282"/>
    </location>
</feature>
<feature type="chain" id="PRO_5018276103" evidence="6">
    <location>
        <begin position="23"/>
        <end position="652"/>
    </location>
</feature>
<dbReference type="AlphaFoldDB" id="A0A3N0C296"/>
<organism evidence="10 11">
    <name type="scientific">Pedobacter jejuensis</name>
    <dbReference type="NCBI Taxonomy" id="1268550"/>
    <lineage>
        <taxon>Bacteria</taxon>
        <taxon>Pseudomonadati</taxon>
        <taxon>Bacteroidota</taxon>
        <taxon>Sphingobacteriia</taxon>
        <taxon>Sphingobacteriales</taxon>
        <taxon>Sphingobacteriaceae</taxon>
        <taxon>Pedobacter</taxon>
    </lineage>
</organism>
<dbReference type="InterPro" id="IPR014718">
    <property type="entry name" value="GH-type_carb-bd"/>
</dbReference>
<protein>
    <submittedName>
        <fullName evidence="10">Glycoside hydrolase family 97 protein</fullName>
    </submittedName>
</protein>
<keyword evidence="11" id="KW-1185">Reference proteome</keyword>
<dbReference type="InterPro" id="IPR052720">
    <property type="entry name" value="Glycosyl_hydrolase_97"/>
</dbReference>
<dbReference type="InterPro" id="IPR019563">
    <property type="entry name" value="GH97_catalytic"/>
</dbReference>
<evidence type="ECO:0000256" key="3">
    <source>
        <dbReference type="ARBA" id="ARBA00022801"/>
    </source>
</evidence>
<dbReference type="GO" id="GO:0016798">
    <property type="term" value="F:hydrolase activity, acting on glycosyl bonds"/>
    <property type="evidence" value="ECO:0007669"/>
    <property type="project" value="UniProtKB-KW"/>
</dbReference>
<dbReference type="Pfam" id="PF10566">
    <property type="entry name" value="Glyco_hydro_97"/>
    <property type="match status" value="1"/>
</dbReference>
<dbReference type="SUPFAM" id="SSF51445">
    <property type="entry name" value="(Trans)glycosidases"/>
    <property type="match status" value="1"/>
</dbReference>
<evidence type="ECO:0000259" key="9">
    <source>
        <dbReference type="Pfam" id="PF14509"/>
    </source>
</evidence>
<keyword evidence="6" id="KW-0732">Signal</keyword>
<evidence type="ECO:0000256" key="2">
    <source>
        <dbReference type="ARBA" id="ARBA00011245"/>
    </source>
</evidence>
<dbReference type="GO" id="GO:0030246">
    <property type="term" value="F:carbohydrate binding"/>
    <property type="evidence" value="ECO:0007669"/>
    <property type="project" value="InterPro"/>
</dbReference>
<dbReference type="PANTHER" id="PTHR35803:SF2">
    <property type="entry name" value="RETAINING ALPHA-GALACTOSIDASE"/>
    <property type="match status" value="1"/>
</dbReference>
<comment type="cofactor">
    <cofactor evidence="1">
        <name>Ca(2+)</name>
        <dbReference type="ChEBI" id="CHEBI:29108"/>
    </cofactor>
</comment>
<dbReference type="Gene3D" id="3.20.20.70">
    <property type="entry name" value="Aldolase class I"/>
    <property type="match status" value="1"/>
</dbReference>
<keyword evidence="4" id="KW-0106">Calcium</keyword>
<dbReference type="Proteomes" id="UP000274046">
    <property type="component" value="Unassembled WGS sequence"/>
</dbReference>
<evidence type="ECO:0000256" key="1">
    <source>
        <dbReference type="ARBA" id="ARBA00001913"/>
    </source>
</evidence>
<dbReference type="Pfam" id="PF14508">
    <property type="entry name" value="GH97_N"/>
    <property type="match status" value="1"/>
</dbReference>
<dbReference type="Pfam" id="PF14509">
    <property type="entry name" value="GH97_C"/>
    <property type="match status" value="1"/>
</dbReference>
<dbReference type="InterPro" id="IPR029483">
    <property type="entry name" value="GH97_C"/>
</dbReference>
<name>A0A3N0C296_9SPHI</name>
<proteinExistence type="predicted"/>
<comment type="subunit">
    <text evidence="2">Monomer.</text>
</comment>
<evidence type="ECO:0000256" key="6">
    <source>
        <dbReference type="SAM" id="SignalP"/>
    </source>
</evidence>
<gene>
    <name evidence="10" type="ORF">D7004_01255</name>
</gene>
<accession>A0A3N0C296</accession>
<dbReference type="EMBL" id="RBEE01000002">
    <property type="protein sequence ID" value="RNL56544.1"/>
    <property type="molecule type" value="Genomic_DNA"/>
</dbReference>
<feature type="signal peptide" evidence="6">
    <location>
        <begin position="1"/>
        <end position="22"/>
    </location>
</feature>
<evidence type="ECO:0000259" key="8">
    <source>
        <dbReference type="Pfam" id="PF14508"/>
    </source>
</evidence>
<evidence type="ECO:0000313" key="10">
    <source>
        <dbReference type="EMBL" id="RNL56544.1"/>
    </source>
</evidence>